<comment type="caution">
    <text evidence="1">The sequence shown here is derived from an EMBL/GenBank/DDBJ whole genome shotgun (WGS) entry which is preliminary data.</text>
</comment>
<dbReference type="Pfam" id="PF04268">
    <property type="entry name" value="SoxG"/>
    <property type="match status" value="1"/>
</dbReference>
<organism evidence="1 2">
    <name type="scientific">Falsochrobactrum tianjinense</name>
    <dbReference type="NCBI Taxonomy" id="2706015"/>
    <lineage>
        <taxon>Bacteria</taxon>
        <taxon>Pseudomonadati</taxon>
        <taxon>Pseudomonadota</taxon>
        <taxon>Alphaproteobacteria</taxon>
        <taxon>Hyphomicrobiales</taxon>
        <taxon>Brucellaceae</taxon>
        <taxon>Falsochrobactrum</taxon>
    </lineage>
</organism>
<accession>A0A949UTH4</accession>
<dbReference type="InterPro" id="IPR007375">
    <property type="entry name" value="SoxG"/>
</dbReference>
<dbReference type="AlphaFoldDB" id="A0A949UTH4"/>
<protein>
    <submittedName>
        <fullName evidence="1">Sarcosine oxidase subunit gamma</fullName>
    </submittedName>
</protein>
<dbReference type="EMBL" id="JAHRVA010000001">
    <property type="protein sequence ID" value="MBV2142366.1"/>
    <property type="molecule type" value="Genomic_DNA"/>
</dbReference>
<evidence type="ECO:0000313" key="1">
    <source>
        <dbReference type="EMBL" id="MBV2142366.1"/>
    </source>
</evidence>
<reference evidence="1 2" key="1">
    <citation type="submission" date="2021-06" db="EMBL/GenBank/DDBJ databases">
        <title>Falsochrobactrum tianjin sp.nov., a new petroleum-degrading bacteria isolated from oily soils.</title>
        <authorList>
            <person name="Chen G."/>
            <person name="Chen H."/>
            <person name="Tian J."/>
            <person name="Qing J."/>
            <person name="Zhong L."/>
            <person name="Ma W."/>
            <person name="Song Y."/>
            <person name="Cui X."/>
            <person name="Yan B."/>
        </authorList>
    </citation>
    <scope>NUCLEOTIDE SEQUENCE [LARGE SCALE GENOMIC DNA]</scope>
    <source>
        <strain evidence="1 2">TDYN1</strain>
    </source>
</reference>
<gene>
    <name evidence="1" type="ORF">KUG47_02495</name>
</gene>
<sequence length="186" mass="20577">MLEQTNPYSNRRIVISGRLEVHSAPDAARFILRIAPEKLALAEKALGAKIPAKIGDLVKTGETAVACIGPDEWYIWAEEVKAGAIVEAFGKLYENEPHSLVEVSHRETGIDLTGPQAEWLLNAASPLELAQMQAPGAARTIFDRAQVILLKWDAAHYRIEVWNSFADHVWTLLEAASHEVELEMLS</sequence>
<keyword evidence="2" id="KW-1185">Reference proteome</keyword>
<dbReference type="Proteomes" id="UP000752297">
    <property type="component" value="Unassembled WGS sequence"/>
</dbReference>
<proteinExistence type="predicted"/>
<dbReference type="RefSeq" id="WP_217676367.1">
    <property type="nucleotide sequence ID" value="NZ_JAHRVA010000001.1"/>
</dbReference>
<evidence type="ECO:0000313" key="2">
    <source>
        <dbReference type="Proteomes" id="UP000752297"/>
    </source>
</evidence>
<name>A0A949UTH4_9HYPH</name>